<dbReference type="AlphaFoldDB" id="A0A0P7J2K2"/>
<dbReference type="Pfam" id="PF00730">
    <property type="entry name" value="HhH-GPD"/>
    <property type="match status" value="1"/>
</dbReference>
<dbReference type="PANTHER" id="PTHR43003">
    <property type="entry name" value="DNA-3-METHYLADENINE GLYCOSYLASE"/>
    <property type="match status" value="1"/>
</dbReference>
<evidence type="ECO:0000313" key="7">
    <source>
        <dbReference type="Proteomes" id="UP000050471"/>
    </source>
</evidence>
<dbReference type="Gene3D" id="1.10.340.30">
    <property type="entry name" value="Hypothetical protein, domain 2"/>
    <property type="match status" value="1"/>
</dbReference>
<dbReference type="EMBL" id="LKBA01000023">
    <property type="protein sequence ID" value="KPN61885.1"/>
    <property type="molecule type" value="Genomic_DNA"/>
</dbReference>
<protein>
    <recommendedName>
        <fullName evidence="2">DNA-3-methyladenine glycosylase II</fullName>
        <ecNumber evidence="2">3.2.2.21</ecNumber>
    </recommendedName>
</protein>
<dbReference type="OrthoDB" id="9785929at2"/>
<keyword evidence="7" id="KW-1185">Reference proteome</keyword>
<evidence type="ECO:0000313" key="6">
    <source>
        <dbReference type="EMBL" id="KPN61885.1"/>
    </source>
</evidence>
<dbReference type="STRING" id="154981.AKJ29_04510"/>
<dbReference type="Proteomes" id="UP000050471">
    <property type="component" value="Unassembled WGS sequence"/>
</dbReference>
<dbReference type="CDD" id="cd00056">
    <property type="entry name" value="ENDO3c"/>
    <property type="match status" value="1"/>
</dbReference>
<evidence type="ECO:0000256" key="3">
    <source>
        <dbReference type="ARBA" id="ARBA00022763"/>
    </source>
</evidence>
<dbReference type="Gene3D" id="1.10.1670.40">
    <property type="match status" value="1"/>
</dbReference>
<dbReference type="SUPFAM" id="SSF48150">
    <property type="entry name" value="DNA-glycosylase"/>
    <property type="match status" value="1"/>
</dbReference>
<dbReference type="PANTHER" id="PTHR43003:SF5">
    <property type="entry name" value="DNA-3-METHYLADENINE GLYCOSYLASE"/>
    <property type="match status" value="1"/>
</dbReference>
<dbReference type="SMART" id="SM00478">
    <property type="entry name" value="ENDO3c"/>
    <property type="match status" value="1"/>
</dbReference>
<dbReference type="InterPro" id="IPR003265">
    <property type="entry name" value="HhH-GPD_domain"/>
</dbReference>
<dbReference type="GO" id="GO:0008725">
    <property type="term" value="F:DNA-3-methyladenine glycosylase activity"/>
    <property type="evidence" value="ECO:0007669"/>
    <property type="project" value="TreeGrafter"/>
</dbReference>
<dbReference type="GO" id="GO:0032993">
    <property type="term" value="C:protein-DNA complex"/>
    <property type="evidence" value="ECO:0007669"/>
    <property type="project" value="TreeGrafter"/>
</dbReference>
<comment type="caution">
    <text evidence="6">The sequence shown here is derived from an EMBL/GenBank/DDBJ whole genome shotgun (WGS) entry which is preliminary data.</text>
</comment>
<dbReference type="GO" id="GO:0005737">
    <property type="term" value="C:cytoplasm"/>
    <property type="evidence" value="ECO:0007669"/>
    <property type="project" value="TreeGrafter"/>
</dbReference>
<keyword evidence="3" id="KW-0227">DNA damage</keyword>
<dbReference type="GO" id="GO:0043916">
    <property type="term" value="F:DNA-7-methylguanine glycosylase activity"/>
    <property type="evidence" value="ECO:0007669"/>
    <property type="project" value="TreeGrafter"/>
</dbReference>
<evidence type="ECO:0000256" key="1">
    <source>
        <dbReference type="ARBA" id="ARBA00000086"/>
    </source>
</evidence>
<evidence type="ECO:0000256" key="2">
    <source>
        <dbReference type="ARBA" id="ARBA00012000"/>
    </source>
</evidence>
<reference evidence="6 7" key="1">
    <citation type="submission" date="2015-09" db="EMBL/GenBank/DDBJ databases">
        <title>Draft genome sequence of Aliiroseovarius crassostreae CV919-312TSm, the causative agent of Roseovarius Oyster Disease (formerly Juvenile Oyster Disease).</title>
        <authorList>
            <person name="Kessner L."/>
            <person name="Spinard E."/>
            <person name="Nelson D."/>
        </authorList>
    </citation>
    <scope>NUCLEOTIDE SEQUENCE [LARGE SCALE GENOMIC DNA]</scope>
    <source>
        <strain evidence="6 7">CV919-312</strain>
    </source>
</reference>
<evidence type="ECO:0000259" key="5">
    <source>
        <dbReference type="SMART" id="SM00478"/>
    </source>
</evidence>
<name>A0A0P7J2K2_9RHOB</name>
<dbReference type="InterPro" id="IPR051912">
    <property type="entry name" value="Alkylbase_DNA_Glycosylase/TA"/>
</dbReference>
<dbReference type="InterPro" id="IPR011257">
    <property type="entry name" value="DNA_glycosylase"/>
</dbReference>
<organism evidence="6 7">
    <name type="scientific">Aliiroseovarius crassostreae</name>
    <dbReference type="NCBI Taxonomy" id="154981"/>
    <lineage>
        <taxon>Bacteria</taxon>
        <taxon>Pseudomonadati</taxon>
        <taxon>Pseudomonadota</taxon>
        <taxon>Alphaproteobacteria</taxon>
        <taxon>Rhodobacterales</taxon>
        <taxon>Paracoccaceae</taxon>
        <taxon>Aliiroseovarius</taxon>
    </lineage>
</organism>
<keyword evidence="4" id="KW-0234">DNA repair</keyword>
<dbReference type="GO" id="GO:0032131">
    <property type="term" value="F:alkylated DNA binding"/>
    <property type="evidence" value="ECO:0007669"/>
    <property type="project" value="TreeGrafter"/>
</dbReference>
<accession>A0A0P7J2K2</accession>
<dbReference type="GO" id="GO:0006307">
    <property type="term" value="P:DNA alkylation repair"/>
    <property type="evidence" value="ECO:0007669"/>
    <property type="project" value="TreeGrafter"/>
</dbReference>
<evidence type="ECO:0000256" key="4">
    <source>
        <dbReference type="ARBA" id="ARBA00023204"/>
    </source>
</evidence>
<proteinExistence type="predicted"/>
<feature type="domain" description="HhH-GPD" evidence="5">
    <location>
        <begin position="53"/>
        <end position="200"/>
    </location>
</feature>
<dbReference type="RefSeq" id="WP_055192535.1">
    <property type="nucleotide sequence ID" value="NZ_FPBS01000011.1"/>
</dbReference>
<sequence length="209" mass="22978">MMERVITGQACLKEGADWLVECEPRFAKALEQIDEIPLRLRSDGFAALLSAIVSQQVSTASAQAIWERIEGAGLVTPERVAQASTEDLAQLGLSRPKIRYAQALANAGIDYAALQSASSDQVIATLTAVTGIGEWTAEIYALFSLGRADIFPAKDLALQEAAKEMFDLPARPKDRELKVMAEAWSPWRGVAARLLWAYYRVIKQREGIR</sequence>
<dbReference type="EC" id="3.2.2.21" evidence="2"/>
<gene>
    <name evidence="6" type="ORF">AKJ29_04510</name>
</gene>
<comment type="catalytic activity">
    <reaction evidence="1">
        <text>Hydrolysis of alkylated DNA, releasing 3-methyladenine, 3-methylguanine, 7-methylguanine and 7-methyladenine.</text>
        <dbReference type="EC" id="3.2.2.21"/>
    </reaction>
</comment>
<dbReference type="GO" id="GO:0006285">
    <property type="term" value="P:base-excision repair, AP site formation"/>
    <property type="evidence" value="ECO:0007669"/>
    <property type="project" value="TreeGrafter"/>
</dbReference>